<gene>
    <name evidence="2" type="ORF">SAMN05660324_3965</name>
</gene>
<organism evidence="2 3">
    <name type="scientific">Klenkia brasiliensis</name>
    <dbReference type="NCBI Taxonomy" id="333142"/>
    <lineage>
        <taxon>Bacteria</taxon>
        <taxon>Bacillati</taxon>
        <taxon>Actinomycetota</taxon>
        <taxon>Actinomycetes</taxon>
        <taxon>Geodermatophilales</taxon>
        <taxon>Geodermatophilaceae</taxon>
        <taxon>Klenkia</taxon>
    </lineage>
</organism>
<dbReference type="RefSeq" id="WP_091067629.1">
    <property type="nucleotide sequence ID" value="NZ_FNCF01000007.1"/>
</dbReference>
<evidence type="ECO:0000256" key="1">
    <source>
        <dbReference type="SAM" id="MobiDB-lite"/>
    </source>
</evidence>
<evidence type="ECO:0000313" key="2">
    <source>
        <dbReference type="EMBL" id="SDG96020.1"/>
    </source>
</evidence>
<dbReference type="EMBL" id="FNCF01000007">
    <property type="protein sequence ID" value="SDG96020.1"/>
    <property type="molecule type" value="Genomic_DNA"/>
</dbReference>
<protein>
    <submittedName>
        <fullName evidence="2">Uncharacterized protein</fullName>
    </submittedName>
</protein>
<proteinExistence type="predicted"/>
<evidence type="ECO:0000313" key="3">
    <source>
        <dbReference type="Proteomes" id="UP000198863"/>
    </source>
</evidence>
<dbReference type="AlphaFoldDB" id="A0A1G7YJN2"/>
<reference evidence="3" key="1">
    <citation type="submission" date="2016-10" db="EMBL/GenBank/DDBJ databases">
        <authorList>
            <person name="Varghese N."/>
            <person name="Submissions S."/>
        </authorList>
    </citation>
    <scope>NUCLEOTIDE SEQUENCE [LARGE SCALE GENOMIC DNA]</scope>
    <source>
        <strain evidence="3">DSM 44526</strain>
    </source>
</reference>
<sequence length="144" mass="15417">MTADQQPAAAPLWRVKMTHRAGTWTSLGMTEAAAVAEASRLARLIAGCGDGAAMLAFTTRHGVEGWVRAREVRCIEPVGPRWEGDEGPVRVADLGSQVTVSRELADADPDEDPTGATAWLQKRAQQQADRIRADGRARSAGGQR</sequence>
<keyword evidence="3" id="KW-1185">Reference proteome</keyword>
<dbReference type="Proteomes" id="UP000198863">
    <property type="component" value="Unassembled WGS sequence"/>
</dbReference>
<accession>A0A1G7YJN2</accession>
<feature type="region of interest" description="Disordered" evidence="1">
    <location>
        <begin position="121"/>
        <end position="144"/>
    </location>
</feature>
<name>A0A1G7YJN2_9ACTN</name>